<dbReference type="RefSeq" id="WP_190832399.1">
    <property type="nucleotide sequence ID" value="NZ_CAWPPI010000072.1"/>
</dbReference>
<gene>
    <name evidence="3" type="ORF">ICL16_23075</name>
</gene>
<evidence type="ECO:0000256" key="1">
    <source>
        <dbReference type="SAM" id="MobiDB-lite"/>
    </source>
</evidence>
<dbReference type="SUPFAM" id="SSF47090">
    <property type="entry name" value="PGBD-like"/>
    <property type="match status" value="2"/>
</dbReference>
<accession>A0A8J7CFG6</accession>
<proteinExistence type="predicted"/>
<dbReference type="Gene3D" id="1.10.101.10">
    <property type="entry name" value="PGBD-like superfamily/PGBD"/>
    <property type="match status" value="2"/>
</dbReference>
<dbReference type="PRINTS" id="PR01217">
    <property type="entry name" value="PRICHEXTENSN"/>
</dbReference>
<dbReference type="Proteomes" id="UP000629098">
    <property type="component" value="Unassembled WGS sequence"/>
</dbReference>
<reference evidence="3" key="1">
    <citation type="submission" date="2020-09" db="EMBL/GenBank/DDBJ databases">
        <title>Iningainema tapete sp. nov. (Scytonemataceae, Cyanobacteria) from greenhouses in central Florida (USA) produces two types of nodularin with biosynthetic potential for microcystin-LR and anabaenopeptins.</title>
        <authorList>
            <person name="Berthold D.E."/>
            <person name="Lefler F.W."/>
            <person name="Huang I.-S."/>
            <person name="Abdulla H."/>
            <person name="Zimba P.V."/>
            <person name="Laughinghouse H.D. IV."/>
        </authorList>
    </citation>
    <scope>NUCLEOTIDE SEQUENCE</scope>
    <source>
        <strain evidence="3">BLCCT55</strain>
    </source>
</reference>
<dbReference type="InterPro" id="IPR036366">
    <property type="entry name" value="PGBDSf"/>
</dbReference>
<organism evidence="3 4">
    <name type="scientific">Iningainema tapete BLCC-T55</name>
    <dbReference type="NCBI Taxonomy" id="2748662"/>
    <lineage>
        <taxon>Bacteria</taxon>
        <taxon>Bacillati</taxon>
        <taxon>Cyanobacteriota</taxon>
        <taxon>Cyanophyceae</taxon>
        <taxon>Nostocales</taxon>
        <taxon>Scytonemataceae</taxon>
        <taxon>Iningainema tapete</taxon>
    </lineage>
</organism>
<feature type="region of interest" description="Disordered" evidence="1">
    <location>
        <begin position="158"/>
        <end position="233"/>
    </location>
</feature>
<keyword evidence="4" id="KW-1185">Reference proteome</keyword>
<dbReference type="InterPro" id="IPR036365">
    <property type="entry name" value="PGBD-like_sf"/>
</dbReference>
<feature type="domain" description="Peptidoglycan binding-like" evidence="2">
    <location>
        <begin position="42"/>
        <end position="91"/>
    </location>
</feature>
<sequence length="233" mass="25106">MWCEFRKSRVAIAAIICLFSASLVITDAGFAVRKRNNYTPQQFRALLRGLGYKVTASNAPLTDAETKAAIQEFQKGYKLKTADGVAGPNTQDFAAQIVEILQANLNLVLKPQNPLPRNQYYGPQTEAAVKQFQKKFQLQETGVADLATRQRIDQEARTLLTKPASEPSPKPTATPKTTPAATPTPAPTSTPEATTTPTSTPTPEATPETTTTPTPTPTPTPTTTPTSKPKPKS</sequence>
<evidence type="ECO:0000259" key="2">
    <source>
        <dbReference type="Pfam" id="PF01471"/>
    </source>
</evidence>
<dbReference type="EMBL" id="JACXAE010000072">
    <property type="protein sequence ID" value="MBD2774870.1"/>
    <property type="molecule type" value="Genomic_DNA"/>
</dbReference>
<name>A0A8J7CFG6_9CYAN</name>
<feature type="domain" description="Peptidoglycan binding-like" evidence="2">
    <location>
        <begin position="98"/>
        <end position="151"/>
    </location>
</feature>
<feature type="compositionally biased region" description="Low complexity" evidence="1">
    <location>
        <begin position="189"/>
        <end position="213"/>
    </location>
</feature>
<evidence type="ECO:0000313" key="4">
    <source>
        <dbReference type="Proteomes" id="UP000629098"/>
    </source>
</evidence>
<comment type="caution">
    <text evidence="3">The sequence shown here is derived from an EMBL/GenBank/DDBJ whole genome shotgun (WGS) entry which is preliminary data.</text>
</comment>
<evidence type="ECO:0000313" key="3">
    <source>
        <dbReference type="EMBL" id="MBD2774870.1"/>
    </source>
</evidence>
<dbReference type="Pfam" id="PF01471">
    <property type="entry name" value="PG_binding_1"/>
    <property type="match status" value="2"/>
</dbReference>
<dbReference type="InterPro" id="IPR002477">
    <property type="entry name" value="Peptidoglycan-bd-like"/>
</dbReference>
<protein>
    <submittedName>
        <fullName evidence="3">Peptidoglycan-binding protein</fullName>
    </submittedName>
</protein>
<dbReference type="AlphaFoldDB" id="A0A8J7CFG6"/>